<dbReference type="Pfam" id="PF22564">
    <property type="entry name" value="HAAS"/>
    <property type="match status" value="1"/>
</dbReference>
<feature type="transmembrane region" description="Helical" evidence="1">
    <location>
        <begin position="123"/>
        <end position="149"/>
    </location>
</feature>
<feature type="transmembrane region" description="Helical" evidence="1">
    <location>
        <begin position="156"/>
        <end position="174"/>
    </location>
</feature>
<evidence type="ECO:0000313" key="3">
    <source>
        <dbReference type="Proteomes" id="UP000051442"/>
    </source>
</evidence>
<dbReference type="AlphaFoldDB" id="A0A0R2F278"/>
<proteinExistence type="predicted"/>
<name>A0A0R2F278_9LACO</name>
<dbReference type="Proteomes" id="UP000051442">
    <property type="component" value="Unassembled WGS sequence"/>
</dbReference>
<keyword evidence="1" id="KW-0472">Membrane</keyword>
<keyword evidence="1" id="KW-1133">Transmembrane helix</keyword>
<sequence>MDKYIAEFKSYLNQLNETELAEVVDFYSEYLQDGDFVTYEEAVKELGTPRQLARKVLADYSIRLLNAPGSGKKSIRSRVRESQSQVRTIWLIVLAILSTPLTIPIAIAVLAVLFAGVVAGGAVIFAIIAALVGILLGGGAALAVGIGILGTAFNTGLLYIGGGIAVIGAFLIGLPIINWLIRWMIRVTLMFSRWLYSKLSRKNRAEQAEERRDNQ</sequence>
<dbReference type="STRING" id="1423804.FD14_GL000803"/>
<gene>
    <name evidence="2" type="ORF">FD14_GL000803</name>
</gene>
<keyword evidence="3" id="KW-1185">Reference proteome</keyword>
<organism evidence="2 3">
    <name type="scientific">Secundilactobacillus similis DSM 23365 = JCM 2765</name>
    <dbReference type="NCBI Taxonomy" id="1423804"/>
    <lineage>
        <taxon>Bacteria</taxon>
        <taxon>Bacillati</taxon>
        <taxon>Bacillota</taxon>
        <taxon>Bacilli</taxon>
        <taxon>Lactobacillales</taxon>
        <taxon>Lactobacillaceae</taxon>
        <taxon>Secundilactobacillus</taxon>
    </lineage>
</organism>
<reference evidence="2 3" key="1">
    <citation type="journal article" date="2015" name="Genome Announc.">
        <title>Expanding the biotechnology potential of lactobacilli through comparative genomics of 213 strains and associated genera.</title>
        <authorList>
            <person name="Sun Z."/>
            <person name="Harris H.M."/>
            <person name="McCann A."/>
            <person name="Guo C."/>
            <person name="Argimon S."/>
            <person name="Zhang W."/>
            <person name="Yang X."/>
            <person name="Jeffery I.B."/>
            <person name="Cooney J.C."/>
            <person name="Kagawa T.F."/>
            <person name="Liu W."/>
            <person name="Song Y."/>
            <person name="Salvetti E."/>
            <person name="Wrobel A."/>
            <person name="Rasinkangas P."/>
            <person name="Parkhill J."/>
            <person name="Rea M.C."/>
            <person name="O'Sullivan O."/>
            <person name="Ritari J."/>
            <person name="Douillard F.P."/>
            <person name="Paul Ross R."/>
            <person name="Yang R."/>
            <person name="Briner A.E."/>
            <person name="Felis G.E."/>
            <person name="de Vos W.M."/>
            <person name="Barrangou R."/>
            <person name="Klaenhammer T.R."/>
            <person name="Caufield P.W."/>
            <person name="Cui Y."/>
            <person name="Zhang H."/>
            <person name="O'Toole P.W."/>
        </authorList>
    </citation>
    <scope>NUCLEOTIDE SEQUENCE [LARGE SCALE GENOMIC DNA]</scope>
    <source>
        <strain evidence="2 3">DSM 23365</strain>
    </source>
</reference>
<keyword evidence="1" id="KW-0812">Transmembrane</keyword>
<feature type="transmembrane region" description="Helical" evidence="1">
    <location>
        <begin position="88"/>
        <end position="117"/>
    </location>
</feature>
<dbReference type="PATRIC" id="fig|1423804.4.peg.862"/>
<evidence type="ECO:0000313" key="2">
    <source>
        <dbReference type="EMBL" id="KRN22387.1"/>
    </source>
</evidence>
<evidence type="ECO:0000256" key="1">
    <source>
        <dbReference type="SAM" id="Phobius"/>
    </source>
</evidence>
<evidence type="ECO:0008006" key="4">
    <source>
        <dbReference type="Google" id="ProtNLM"/>
    </source>
</evidence>
<dbReference type="RefSeq" id="WP_054737279.1">
    <property type="nucleotide sequence ID" value="NZ_AYZM01000096.1"/>
</dbReference>
<dbReference type="EMBL" id="AYZM01000096">
    <property type="protein sequence ID" value="KRN22387.1"/>
    <property type="molecule type" value="Genomic_DNA"/>
</dbReference>
<accession>A0A0R2F278</accession>
<protein>
    <recommendedName>
        <fullName evidence="4">Integral membrane protein</fullName>
    </recommendedName>
</protein>
<comment type="caution">
    <text evidence="2">The sequence shown here is derived from an EMBL/GenBank/DDBJ whole genome shotgun (WGS) entry which is preliminary data.</text>
</comment>